<proteinExistence type="predicted"/>
<dbReference type="AlphaFoldDB" id="A0A346PL62"/>
<gene>
    <name evidence="1" type="ORF">AArcMg_0234</name>
</gene>
<keyword evidence="2" id="KW-1185">Reference proteome</keyword>
<reference evidence="2" key="1">
    <citation type="submission" date="2018-02" db="EMBL/GenBank/DDBJ databases">
        <title>Phenotypic and genomic properties of facultatively anaerobic sulfur-reducing natronoarchaea from hypersaline soda lakes.</title>
        <authorList>
            <person name="Sorokin D.Y."/>
            <person name="Kublanov I.V."/>
            <person name="Roman P."/>
            <person name="Sinninghe Damste J.S."/>
            <person name="Golyshin P.N."/>
            <person name="Rojo D."/>
            <person name="Ciordia S."/>
            <person name="Mena M.D.C."/>
            <person name="Ferrer M."/>
            <person name="Messina E."/>
            <person name="Smedile F."/>
            <person name="La Spada G."/>
            <person name="La Cono V."/>
            <person name="Yakimov M.M."/>
        </authorList>
    </citation>
    <scope>NUCLEOTIDE SEQUENCE [LARGE SCALE GENOMIC DNA]</scope>
    <source>
        <strain evidence="2">AArc-Mg</strain>
    </source>
</reference>
<dbReference type="EMBL" id="CP027033">
    <property type="protein sequence ID" value="AXR80257.1"/>
    <property type="molecule type" value="Genomic_DNA"/>
</dbReference>
<evidence type="ECO:0000313" key="1">
    <source>
        <dbReference type="EMBL" id="AXR80257.1"/>
    </source>
</evidence>
<sequence>MQDLGVMVQRSVRFSYRTTTDVDVRKVRCERTLSEFVRFITGHCIRWLFLAELL</sequence>
<accession>A0A346PL62</accession>
<dbReference type="Proteomes" id="UP000258613">
    <property type="component" value="Chromosome"/>
</dbReference>
<protein>
    <submittedName>
        <fullName evidence="1">Uncharacterized protein</fullName>
    </submittedName>
</protein>
<organism evidence="1 2">
    <name type="scientific">Natrarchaeobaculum sulfurireducens</name>
    <dbReference type="NCBI Taxonomy" id="2044521"/>
    <lineage>
        <taxon>Archaea</taxon>
        <taxon>Methanobacteriati</taxon>
        <taxon>Methanobacteriota</taxon>
        <taxon>Stenosarchaea group</taxon>
        <taxon>Halobacteria</taxon>
        <taxon>Halobacteriales</taxon>
        <taxon>Natrialbaceae</taxon>
        <taxon>Natrarchaeobaculum</taxon>
    </lineage>
</organism>
<evidence type="ECO:0000313" key="2">
    <source>
        <dbReference type="Proteomes" id="UP000258613"/>
    </source>
</evidence>
<name>A0A346PL62_9EURY</name>
<dbReference type="KEGG" id="nag:AArcMg_0234"/>